<evidence type="ECO:0000313" key="1">
    <source>
        <dbReference type="EMBL" id="KOG55645.1"/>
    </source>
</evidence>
<sequence>TDTGCEPVPGTWQAIGMAGSDTPDVTFSEVPAAAVGGVESYVRRPGFQHGGIGVAACWYGGALAVAGALRRAAERHADPHTDAHLGAVDAQLQAAGTVLRQAAVEIDGDPLDTRGGARTRGMRVRAFVESVCADVLTRVGRATGAGPLCHDPRHARTAADLAVYLRQHHGERDLAALGALLARPEAER</sequence>
<keyword evidence="2" id="KW-1185">Reference proteome</keyword>
<feature type="non-terminal residue" evidence="1">
    <location>
        <position position="1"/>
    </location>
</feature>
<accession>A0ABR5ISS4</accession>
<comment type="caution">
    <text evidence="1">The sequence shown here is derived from an EMBL/GenBank/DDBJ whole genome shotgun (WGS) entry which is preliminary data.</text>
</comment>
<protein>
    <submittedName>
        <fullName evidence="1">Acyl-CoA dehydrogenase</fullName>
    </submittedName>
</protein>
<dbReference type="EMBL" id="LGUT01004265">
    <property type="protein sequence ID" value="KOG55645.1"/>
    <property type="molecule type" value="Genomic_DNA"/>
</dbReference>
<proteinExistence type="predicted"/>
<reference evidence="1 2" key="1">
    <citation type="submission" date="2015-07" db="EMBL/GenBank/DDBJ databases">
        <authorList>
            <person name="Ju K.-S."/>
            <person name="Doroghazi J.R."/>
            <person name="Metcalf W.W."/>
        </authorList>
    </citation>
    <scope>NUCLEOTIDE SEQUENCE [LARGE SCALE GENOMIC DNA]</scope>
    <source>
        <strain evidence="1 2">NRRL B-3589</strain>
    </source>
</reference>
<evidence type="ECO:0000313" key="2">
    <source>
        <dbReference type="Proteomes" id="UP000037020"/>
    </source>
</evidence>
<dbReference type="Proteomes" id="UP000037020">
    <property type="component" value="Unassembled WGS sequence"/>
</dbReference>
<organism evidence="1 2">
    <name type="scientific">Streptomyces varsoviensis</name>
    <dbReference type="NCBI Taxonomy" id="67373"/>
    <lineage>
        <taxon>Bacteria</taxon>
        <taxon>Bacillati</taxon>
        <taxon>Actinomycetota</taxon>
        <taxon>Actinomycetes</taxon>
        <taxon>Kitasatosporales</taxon>
        <taxon>Streptomycetaceae</taxon>
        <taxon>Streptomyces</taxon>
    </lineage>
</organism>
<name>A0ABR5ISS4_9ACTN</name>
<gene>
    <name evidence="1" type="ORF">ADK38_43545</name>
</gene>